<organism evidence="2 3">
    <name type="scientific">Lysobacter brunescens</name>
    <dbReference type="NCBI Taxonomy" id="262323"/>
    <lineage>
        <taxon>Bacteria</taxon>
        <taxon>Pseudomonadati</taxon>
        <taxon>Pseudomonadota</taxon>
        <taxon>Gammaproteobacteria</taxon>
        <taxon>Lysobacterales</taxon>
        <taxon>Lysobacteraceae</taxon>
        <taxon>Lysobacter</taxon>
    </lineage>
</organism>
<keyword evidence="3" id="KW-1185">Reference proteome</keyword>
<proteinExistence type="predicted"/>
<dbReference type="Gene3D" id="2.40.10.10">
    <property type="entry name" value="Trypsin-like serine proteases"/>
    <property type="match status" value="2"/>
</dbReference>
<gene>
    <name evidence="2" type="ORF">ACFQ0E_02005</name>
</gene>
<protein>
    <submittedName>
        <fullName evidence="2">Trypsin-like peptidase domain-containing protein</fullName>
    </submittedName>
</protein>
<evidence type="ECO:0000313" key="3">
    <source>
        <dbReference type="Proteomes" id="UP001597110"/>
    </source>
</evidence>
<accession>A0ABW2Y741</accession>
<dbReference type="InterPro" id="IPR043504">
    <property type="entry name" value="Peptidase_S1_PA_chymotrypsin"/>
</dbReference>
<dbReference type="RefSeq" id="WP_386822028.1">
    <property type="nucleotide sequence ID" value="NZ_JBHTIF010000001.1"/>
</dbReference>
<dbReference type="InterPro" id="IPR009003">
    <property type="entry name" value="Peptidase_S1_PA"/>
</dbReference>
<sequence>MEWYEAIDQVTPHVFRISTPDGSGSGWLVSRSQVDDLCVLATAAHVIDSAHYWEKPIRITHHQSGGTLLLRADQRAIIIDSAKDTAALIFNSGELHLPQNNPQLFQRDYHLKPGNEIGWLGYPAVQGADLCFFQGHVSAYLDRETSYLVDGVAINGVSGGPAFAKWGDDVEMIGLVSAYIPNRATGVVLPGVALIRDINQYHDYADRVRNLDDAQAQQSTPSEPPPPPETETQTRG</sequence>
<dbReference type="Proteomes" id="UP001597110">
    <property type="component" value="Unassembled WGS sequence"/>
</dbReference>
<dbReference type="Pfam" id="PF13365">
    <property type="entry name" value="Trypsin_2"/>
    <property type="match status" value="1"/>
</dbReference>
<feature type="region of interest" description="Disordered" evidence="1">
    <location>
        <begin position="212"/>
        <end position="236"/>
    </location>
</feature>
<dbReference type="SUPFAM" id="SSF50494">
    <property type="entry name" value="Trypsin-like serine proteases"/>
    <property type="match status" value="1"/>
</dbReference>
<comment type="caution">
    <text evidence="2">The sequence shown here is derived from an EMBL/GenBank/DDBJ whole genome shotgun (WGS) entry which is preliminary data.</text>
</comment>
<dbReference type="EMBL" id="JBHTIF010000001">
    <property type="protein sequence ID" value="MFD0724364.1"/>
    <property type="molecule type" value="Genomic_DNA"/>
</dbReference>
<reference evidence="3" key="1">
    <citation type="journal article" date="2019" name="Int. J. Syst. Evol. Microbiol.">
        <title>The Global Catalogue of Microorganisms (GCM) 10K type strain sequencing project: providing services to taxonomists for standard genome sequencing and annotation.</title>
        <authorList>
            <consortium name="The Broad Institute Genomics Platform"/>
            <consortium name="The Broad Institute Genome Sequencing Center for Infectious Disease"/>
            <person name="Wu L."/>
            <person name="Ma J."/>
        </authorList>
    </citation>
    <scope>NUCLEOTIDE SEQUENCE [LARGE SCALE GENOMIC DNA]</scope>
    <source>
        <strain evidence="3">CCUG 55585</strain>
    </source>
</reference>
<evidence type="ECO:0000256" key="1">
    <source>
        <dbReference type="SAM" id="MobiDB-lite"/>
    </source>
</evidence>
<name>A0ABW2Y741_9GAMM</name>
<evidence type="ECO:0000313" key="2">
    <source>
        <dbReference type="EMBL" id="MFD0724364.1"/>
    </source>
</evidence>